<organism evidence="12 13">
    <name type="scientific">Armillaria ostoyae</name>
    <name type="common">Armillaria root rot fungus</name>
    <dbReference type="NCBI Taxonomy" id="47428"/>
    <lineage>
        <taxon>Eukaryota</taxon>
        <taxon>Fungi</taxon>
        <taxon>Dikarya</taxon>
        <taxon>Basidiomycota</taxon>
        <taxon>Agaricomycotina</taxon>
        <taxon>Agaricomycetes</taxon>
        <taxon>Agaricomycetidae</taxon>
        <taxon>Agaricales</taxon>
        <taxon>Marasmiineae</taxon>
        <taxon>Physalacriaceae</taxon>
        <taxon>Armillaria</taxon>
    </lineage>
</organism>
<evidence type="ECO:0000256" key="10">
    <source>
        <dbReference type="RuleBase" id="RU363075"/>
    </source>
</evidence>
<feature type="transmembrane region" description="Helical" evidence="10">
    <location>
        <begin position="263"/>
        <end position="285"/>
    </location>
</feature>
<evidence type="ECO:0000256" key="11">
    <source>
        <dbReference type="SAM" id="MobiDB-lite"/>
    </source>
</evidence>
<dbReference type="GO" id="GO:0000026">
    <property type="term" value="F:alpha-1,2-mannosyltransferase activity"/>
    <property type="evidence" value="ECO:0007669"/>
    <property type="project" value="TreeGrafter"/>
</dbReference>
<feature type="transmembrane region" description="Helical" evidence="10">
    <location>
        <begin position="316"/>
        <end position="341"/>
    </location>
</feature>
<feature type="transmembrane region" description="Helical" evidence="10">
    <location>
        <begin position="392"/>
        <end position="413"/>
    </location>
</feature>
<evidence type="ECO:0000256" key="3">
    <source>
        <dbReference type="ARBA" id="ARBA00007063"/>
    </source>
</evidence>
<feature type="transmembrane region" description="Helical" evidence="10">
    <location>
        <begin position="362"/>
        <end position="380"/>
    </location>
</feature>
<name>A0A284RBL3_ARMOS</name>
<feature type="transmembrane region" description="Helical" evidence="10">
    <location>
        <begin position="159"/>
        <end position="174"/>
    </location>
</feature>
<reference evidence="13" key="1">
    <citation type="journal article" date="2017" name="Nat. Ecol. Evol.">
        <title>Genome expansion and lineage-specific genetic innovations in the forest pathogenic fungi Armillaria.</title>
        <authorList>
            <person name="Sipos G."/>
            <person name="Prasanna A.N."/>
            <person name="Walter M.C."/>
            <person name="O'Connor E."/>
            <person name="Balint B."/>
            <person name="Krizsan K."/>
            <person name="Kiss B."/>
            <person name="Hess J."/>
            <person name="Varga T."/>
            <person name="Slot J."/>
            <person name="Riley R."/>
            <person name="Boka B."/>
            <person name="Rigling D."/>
            <person name="Barry K."/>
            <person name="Lee J."/>
            <person name="Mihaltcheva S."/>
            <person name="LaButti K."/>
            <person name="Lipzen A."/>
            <person name="Waldron R."/>
            <person name="Moloney N.M."/>
            <person name="Sperisen C."/>
            <person name="Kredics L."/>
            <person name="Vagvoelgyi C."/>
            <person name="Patrignani A."/>
            <person name="Fitzpatrick D."/>
            <person name="Nagy I."/>
            <person name="Doyle S."/>
            <person name="Anderson J.B."/>
            <person name="Grigoriev I.V."/>
            <person name="Gueldener U."/>
            <person name="Muensterkoetter M."/>
            <person name="Nagy L.G."/>
        </authorList>
    </citation>
    <scope>NUCLEOTIDE SEQUENCE [LARGE SCALE GENOMIC DNA]</scope>
    <source>
        <strain evidence="13">C18/9</strain>
    </source>
</reference>
<dbReference type="GO" id="GO:0005789">
    <property type="term" value="C:endoplasmic reticulum membrane"/>
    <property type="evidence" value="ECO:0007669"/>
    <property type="project" value="UniProtKB-SubCell"/>
</dbReference>
<accession>A0A284RBL3</accession>
<evidence type="ECO:0000313" key="13">
    <source>
        <dbReference type="Proteomes" id="UP000219338"/>
    </source>
</evidence>
<evidence type="ECO:0000256" key="6">
    <source>
        <dbReference type="ARBA" id="ARBA00022692"/>
    </source>
</evidence>
<gene>
    <name evidence="12" type="ORF">ARMOST_09489</name>
</gene>
<dbReference type="OrthoDB" id="497541at2759"/>
<dbReference type="STRING" id="47428.A0A284RBL3"/>
<evidence type="ECO:0000256" key="5">
    <source>
        <dbReference type="ARBA" id="ARBA00022679"/>
    </source>
</evidence>
<evidence type="ECO:0000256" key="4">
    <source>
        <dbReference type="ARBA" id="ARBA00022676"/>
    </source>
</evidence>
<keyword evidence="13" id="KW-1185">Reference proteome</keyword>
<dbReference type="EMBL" id="FUEG01000006">
    <property type="protein sequence ID" value="SJL06153.1"/>
    <property type="molecule type" value="Genomic_DNA"/>
</dbReference>
<dbReference type="PANTHER" id="PTHR22760">
    <property type="entry name" value="GLYCOSYLTRANSFERASE"/>
    <property type="match status" value="1"/>
</dbReference>
<evidence type="ECO:0000256" key="8">
    <source>
        <dbReference type="ARBA" id="ARBA00022989"/>
    </source>
</evidence>
<comment type="subcellular location">
    <subcellularLocation>
        <location evidence="1 10">Endoplasmic reticulum membrane</location>
        <topology evidence="1 10">Multi-pass membrane protein</topology>
    </subcellularLocation>
</comment>
<sequence>MSGATQTIRLRRPQTDNAAPKPRKQDRHSGILQDQLRRSDRPPWSPSFSLAFRIILLIRVLGAMYSNIDDCDEVFNFWEPLHYFDKGYGFQTWEVSPKYAIRSWTYVLLHLLPTRLASFIAENDKRPSFFAVRNFLAVISTFSEVILYRQVYEKVNQRVGRYLFFMLAFSAGMWNASTAFLPSSFAMYTSSVAFAYSIAPSSVKGHRKTIVSTVMFATGAVVGWPFALALAIPFVFEELFVFGADTVPSASYGHWISTRWKRLFGTGVLASFIFIPVVAIDSFAYGKLSVVPWNIVRYNIFSDRGPNLYGTEPWNFYILNLLLNFNVLTPFALLSLPALAITYGIDRKRLGSVKRSKEESSPFTLLGLRLAPFYLWLSILSKQEHKEERFMFPAYPMLCFNAAITVYLIRGWLETAFIKLTKSPYRASHTSIFRSFTSSAVLCSILLSVSRILALWNYYHAPMTLMYALESQEIPTLLNDTGLLPTPLPPLGAPMNKKVQQPRIDLSPIKELDLTLCIGKEWYRFPGHYLVPTGVNVEFIKSEFDGLLPGHFKESANSTLGLWPRPETRYIPKNMNDLNREESSHYVPMSRCDYLMDLDFPSHPSSSPLEPRYSTLIDIWEKTYCRPFLDARHSPLLSRALWMPGEKWRQLNSWGEFCLLKNTALVEVSYLDLPDLVSVAQVSPQFALLASDAVLHTNRLRVVAPSRVKHALFGQSPEGIALRPSFSDLIHRGVMRGLHIERRWRMGSYVYTLGSIIQYESSLRLSRRHVGRVVSKHLLRRSSAPDNAPLKGLYQSHVLPDVESSSLTVSRTLLPIMHKLKWSFQKDELAKMARKGSVWAGGFTDFSQWLENRGKGIVPDSERVRLAICPNVRKIVNVYEHLAR</sequence>
<proteinExistence type="inferred from homology"/>
<feature type="transmembrane region" description="Helical" evidence="10">
    <location>
        <begin position="210"/>
        <end position="233"/>
    </location>
</feature>
<dbReference type="EC" id="2.4.1.-" evidence="10"/>
<comment type="pathway">
    <text evidence="2">Protein modification; protein glycosylation.</text>
</comment>
<dbReference type="GO" id="GO:0006487">
    <property type="term" value="P:protein N-linked glycosylation"/>
    <property type="evidence" value="ECO:0007669"/>
    <property type="project" value="TreeGrafter"/>
</dbReference>
<feature type="region of interest" description="Disordered" evidence="11">
    <location>
        <begin position="1"/>
        <end position="42"/>
    </location>
</feature>
<evidence type="ECO:0000256" key="9">
    <source>
        <dbReference type="ARBA" id="ARBA00023136"/>
    </source>
</evidence>
<evidence type="ECO:0000256" key="7">
    <source>
        <dbReference type="ARBA" id="ARBA00022824"/>
    </source>
</evidence>
<protein>
    <recommendedName>
        <fullName evidence="10">Mannosyltransferase</fullName>
        <ecNumber evidence="10">2.4.1.-</ecNumber>
    </recommendedName>
</protein>
<keyword evidence="8 10" id="KW-1133">Transmembrane helix</keyword>
<keyword evidence="5" id="KW-0808">Transferase</keyword>
<dbReference type="Proteomes" id="UP000219338">
    <property type="component" value="Unassembled WGS sequence"/>
</dbReference>
<keyword evidence="6 10" id="KW-0812">Transmembrane</keyword>
<evidence type="ECO:0000256" key="2">
    <source>
        <dbReference type="ARBA" id="ARBA00004922"/>
    </source>
</evidence>
<evidence type="ECO:0000313" key="12">
    <source>
        <dbReference type="EMBL" id="SJL06153.1"/>
    </source>
</evidence>
<dbReference type="InterPro" id="IPR005599">
    <property type="entry name" value="GPI_mannosylTrfase"/>
</dbReference>
<evidence type="ECO:0000256" key="1">
    <source>
        <dbReference type="ARBA" id="ARBA00004477"/>
    </source>
</evidence>
<dbReference type="OMA" id="PRDMHAK"/>
<dbReference type="UniPathway" id="UPA00378"/>
<keyword evidence="7 10" id="KW-0256">Endoplasmic reticulum</keyword>
<dbReference type="PANTHER" id="PTHR22760:SF2">
    <property type="entry name" value="ALPHA-1,2-MANNOSYLTRANSFERASE ALG9"/>
    <property type="match status" value="1"/>
</dbReference>
<dbReference type="Pfam" id="PF03901">
    <property type="entry name" value="Glyco_transf_22"/>
    <property type="match status" value="1"/>
</dbReference>
<keyword evidence="9 10" id="KW-0472">Membrane</keyword>
<dbReference type="AlphaFoldDB" id="A0A284RBL3"/>
<feature type="transmembrane region" description="Helical" evidence="10">
    <location>
        <begin position="433"/>
        <end position="459"/>
    </location>
</feature>
<keyword evidence="4 10" id="KW-0328">Glycosyltransferase</keyword>
<comment type="similarity">
    <text evidence="3 10">Belongs to the glycosyltransferase 22 family.</text>
</comment>